<dbReference type="Pfam" id="PF01467">
    <property type="entry name" value="CTP_transf_like"/>
    <property type="match status" value="1"/>
</dbReference>
<evidence type="ECO:0000256" key="5">
    <source>
        <dbReference type="ARBA" id="ARBA00022695"/>
    </source>
</evidence>
<dbReference type="GO" id="GO:0004515">
    <property type="term" value="F:nicotinate-nucleotide adenylyltransferase activity"/>
    <property type="evidence" value="ECO:0007669"/>
    <property type="project" value="UniProtKB-UniRule"/>
</dbReference>
<keyword evidence="6 10" id="KW-0547">Nucleotide-binding</keyword>
<comment type="function">
    <text evidence="1 10">Catalyzes the reversible adenylation of nicotinate mononucleotide (NaMN) to nicotinic acid adenine dinucleotide (NaAD).</text>
</comment>
<comment type="catalytic activity">
    <reaction evidence="9 10">
        <text>nicotinate beta-D-ribonucleotide + ATP + H(+) = deamido-NAD(+) + diphosphate</text>
        <dbReference type="Rhea" id="RHEA:22860"/>
        <dbReference type="ChEBI" id="CHEBI:15378"/>
        <dbReference type="ChEBI" id="CHEBI:30616"/>
        <dbReference type="ChEBI" id="CHEBI:33019"/>
        <dbReference type="ChEBI" id="CHEBI:57502"/>
        <dbReference type="ChEBI" id="CHEBI:58437"/>
        <dbReference type="EC" id="2.7.7.18"/>
    </reaction>
</comment>
<evidence type="ECO:0000259" key="11">
    <source>
        <dbReference type="Pfam" id="PF01467"/>
    </source>
</evidence>
<evidence type="ECO:0000256" key="9">
    <source>
        <dbReference type="ARBA" id="ARBA00048721"/>
    </source>
</evidence>
<evidence type="ECO:0000313" key="13">
    <source>
        <dbReference type="Proteomes" id="UP000757435"/>
    </source>
</evidence>
<dbReference type="PANTHER" id="PTHR39321">
    <property type="entry name" value="NICOTINATE-NUCLEOTIDE ADENYLYLTRANSFERASE-RELATED"/>
    <property type="match status" value="1"/>
</dbReference>
<dbReference type="EMBL" id="JAHHHD010000005">
    <property type="protein sequence ID" value="MBW4658392.1"/>
    <property type="molecule type" value="Genomic_DNA"/>
</dbReference>
<dbReference type="HAMAP" id="MF_00244">
    <property type="entry name" value="NaMN_adenylyltr"/>
    <property type="match status" value="1"/>
</dbReference>
<organism evidence="12 13">
    <name type="scientific">Drouetiella hepatica Uher 2000/2452</name>
    <dbReference type="NCBI Taxonomy" id="904376"/>
    <lineage>
        <taxon>Bacteria</taxon>
        <taxon>Bacillati</taxon>
        <taxon>Cyanobacteriota</taxon>
        <taxon>Cyanophyceae</taxon>
        <taxon>Oculatellales</taxon>
        <taxon>Oculatellaceae</taxon>
        <taxon>Drouetiella</taxon>
    </lineage>
</organism>
<evidence type="ECO:0000256" key="7">
    <source>
        <dbReference type="ARBA" id="ARBA00022840"/>
    </source>
</evidence>
<dbReference type="EC" id="2.7.7.18" evidence="10"/>
<comment type="caution">
    <text evidence="12">The sequence shown here is derived from an EMBL/GenBank/DDBJ whole genome shotgun (WGS) entry which is preliminary data.</text>
</comment>
<evidence type="ECO:0000256" key="6">
    <source>
        <dbReference type="ARBA" id="ARBA00022741"/>
    </source>
</evidence>
<keyword evidence="8 10" id="KW-0520">NAD</keyword>
<dbReference type="NCBIfam" id="TIGR00482">
    <property type="entry name" value="nicotinate (nicotinamide) nucleotide adenylyltransferase"/>
    <property type="match status" value="1"/>
</dbReference>
<keyword evidence="3 10" id="KW-0662">Pyridine nucleotide biosynthesis</keyword>
<reference evidence="12" key="1">
    <citation type="submission" date="2021-05" db="EMBL/GenBank/DDBJ databases">
        <authorList>
            <person name="Pietrasiak N."/>
            <person name="Ward R."/>
            <person name="Stajich J.E."/>
            <person name="Kurbessoian T."/>
        </authorList>
    </citation>
    <scope>NUCLEOTIDE SEQUENCE</scope>
    <source>
        <strain evidence="12">UHER 2000/2452</strain>
    </source>
</reference>
<accession>A0A951Q7X0</accession>
<evidence type="ECO:0000256" key="8">
    <source>
        <dbReference type="ARBA" id="ARBA00023027"/>
    </source>
</evidence>
<evidence type="ECO:0000256" key="2">
    <source>
        <dbReference type="ARBA" id="ARBA00005019"/>
    </source>
</evidence>
<dbReference type="InterPro" id="IPR014729">
    <property type="entry name" value="Rossmann-like_a/b/a_fold"/>
</dbReference>
<evidence type="ECO:0000256" key="1">
    <source>
        <dbReference type="ARBA" id="ARBA00002324"/>
    </source>
</evidence>
<sequence>MPAKAVLGGTFNPIHLGHLLMAETALNQLALEQVIWVPTYRPLYKSSAELVGFKHRLEMLKLAIAFHPSFVVSAIEQNFFTVEQIQPHSSYAVDTFLALKDIHAASQWYWIVGLDTFLTLPYWYRRQELLPHCIWLVAPRLEASVEKDLIKTQALCEQVAQKMAAEAIALNWQILDMPQISLSSQLIRQYCRDRRSIRYLVLDAVRDYILQHNLYKT</sequence>
<proteinExistence type="inferred from homology"/>
<dbReference type="SUPFAM" id="SSF52374">
    <property type="entry name" value="Nucleotidylyl transferase"/>
    <property type="match status" value="1"/>
</dbReference>
<dbReference type="PANTHER" id="PTHR39321:SF3">
    <property type="entry name" value="PHOSPHOPANTETHEINE ADENYLYLTRANSFERASE"/>
    <property type="match status" value="1"/>
</dbReference>
<comment type="similarity">
    <text evidence="10">Belongs to the NadD family.</text>
</comment>
<reference evidence="12" key="2">
    <citation type="journal article" date="2022" name="Microbiol. Resour. Announc.">
        <title>Metagenome Sequencing to Explore Phylogenomics of Terrestrial Cyanobacteria.</title>
        <authorList>
            <person name="Ward R.D."/>
            <person name="Stajich J.E."/>
            <person name="Johansen J.R."/>
            <person name="Huntemann M."/>
            <person name="Clum A."/>
            <person name="Foster B."/>
            <person name="Foster B."/>
            <person name="Roux S."/>
            <person name="Palaniappan K."/>
            <person name="Varghese N."/>
            <person name="Mukherjee S."/>
            <person name="Reddy T.B.K."/>
            <person name="Daum C."/>
            <person name="Copeland A."/>
            <person name="Chen I.A."/>
            <person name="Ivanova N.N."/>
            <person name="Kyrpides N.C."/>
            <person name="Shapiro N."/>
            <person name="Eloe-Fadrosh E.A."/>
            <person name="Pietrasiak N."/>
        </authorList>
    </citation>
    <scope>NUCLEOTIDE SEQUENCE</scope>
    <source>
        <strain evidence="12">UHER 2000/2452</strain>
    </source>
</reference>
<dbReference type="AlphaFoldDB" id="A0A951Q7X0"/>
<name>A0A951Q7X0_9CYAN</name>
<evidence type="ECO:0000256" key="10">
    <source>
        <dbReference type="HAMAP-Rule" id="MF_00244"/>
    </source>
</evidence>
<dbReference type="InterPro" id="IPR005248">
    <property type="entry name" value="NadD/NMNAT"/>
</dbReference>
<feature type="domain" description="Cytidyltransferase-like" evidence="11">
    <location>
        <begin position="6"/>
        <end position="188"/>
    </location>
</feature>
<evidence type="ECO:0000256" key="4">
    <source>
        <dbReference type="ARBA" id="ARBA00022679"/>
    </source>
</evidence>
<keyword evidence="5 10" id="KW-0548">Nucleotidyltransferase</keyword>
<dbReference type="InterPro" id="IPR004821">
    <property type="entry name" value="Cyt_trans-like"/>
</dbReference>
<evidence type="ECO:0000313" key="12">
    <source>
        <dbReference type="EMBL" id="MBW4658392.1"/>
    </source>
</evidence>
<comment type="pathway">
    <text evidence="2 10">Cofactor biosynthesis; NAD(+) biosynthesis; deamido-NAD(+) from nicotinate D-ribonucleotide: step 1/1.</text>
</comment>
<dbReference type="Proteomes" id="UP000757435">
    <property type="component" value="Unassembled WGS sequence"/>
</dbReference>
<dbReference type="NCBIfam" id="TIGR00125">
    <property type="entry name" value="cyt_tran_rel"/>
    <property type="match status" value="1"/>
</dbReference>
<protein>
    <recommendedName>
        <fullName evidence="10">Probable nicotinate-nucleotide adenylyltransferase</fullName>
        <ecNumber evidence="10">2.7.7.18</ecNumber>
    </recommendedName>
    <alternativeName>
        <fullName evidence="10">Deamido-NAD(+) diphosphorylase</fullName>
    </alternativeName>
    <alternativeName>
        <fullName evidence="10">Deamido-NAD(+) pyrophosphorylase</fullName>
    </alternativeName>
    <alternativeName>
        <fullName evidence="10">Nicotinate mononucleotide adenylyltransferase</fullName>
        <shortName evidence="10">NaMN adenylyltransferase</shortName>
    </alternativeName>
</protein>
<keyword evidence="4 10" id="KW-0808">Transferase</keyword>
<dbReference type="Gene3D" id="3.40.50.620">
    <property type="entry name" value="HUPs"/>
    <property type="match status" value="1"/>
</dbReference>
<gene>
    <name evidence="10 12" type="primary">nadD</name>
    <name evidence="12" type="ORF">KME15_06940</name>
</gene>
<dbReference type="CDD" id="cd02165">
    <property type="entry name" value="NMNAT"/>
    <property type="match status" value="1"/>
</dbReference>
<evidence type="ECO:0000256" key="3">
    <source>
        <dbReference type="ARBA" id="ARBA00022642"/>
    </source>
</evidence>
<keyword evidence="7 10" id="KW-0067">ATP-binding</keyword>
<dbReference type="GO" id="GO:0009435">
    <property type="term" value="P:NAD+ biosynthetic process"/>
    <property type="evidence" value="ECO:0007669"/>
    <property type="project" value="UniProtKB-UniRule"/>
</dbReference>
<dbReference type="GO" id="GO:0005524">
    <property type="term" value="F:ATP binding"/>
    <property type="evidence" value="ECO:0007669"/>
    <property type="project" value="UniProtKB-KW"/>
</dbReference>